<dbReference type="InterPro" id="IPR023602">
    <property type="entry name" value="Riboflavin_kinase_CTP-dep"/>
</dbReference>
<dbReference type="InterPro" id="IPR023465">
    <property type="entry name" value="Riboflavin_kinase_dom_sf"/>
</dbReference>
<evidence type="ECO:0000256" key="1">
    <source>
        <dbReference type="ARBA" id="ARBA00022630"/>
    </source>
</evidence>
<keyword evidence="3" id="KW-0808">Transferase</keyword>
<dbReference type="GO" id="GO:0000166">
    <property type="term" value="F:nucleotide binding"/>
    <property type="evidence" value="ECO:0007669"/>
    <property type="project" value="UniProtKB-KW"/>
</dbReference>
<evidence type="ECO:0000259" key="5">
    <source>
        <dbReference type="Pfam" id="PF01982"/>
    </source>
</evidence>
<dbReference type="AlphaFoldDB" id="A0A420WG11"/>
<evidence type="ECO:0000313" key="6">
    <source>
        <dbReference type="EMBL" id="RKQ69902.1"/>
    </source>
</evidence>
<organism evidence="6 7">
    <name type="scientific">Oceanibaculum indicum</name>
    <dbReference type="NCBI Taxonomy" id="526216"/>
    <lineage>
        <taxon>Bacteria</taxon>
        <taxon>Pseudomonadati</taxon>
        <taxon>Pseudomonadota</taxon>
        <taxon>Alphaproteobacteria</taxon>
        <taxon>Rhodospirillales</taxon>
        <taxon>Oceanibaculaceae</taxon>
        <taxon>Oceanibaculum</taxon>
    </lineage>
</organism>
<keyword evidence="2" id="KW-0288">FMN</keyword>
<evidence type="ECO:0000256" key="3">
    <source>
        <dbReference type="ARBA" id="ARBA00022679"/>
    </source>
</evidence>
<dbReference type="Pfam" id="PF01982">
    <property type="entry name" value="CTP-dep_RFKase"/>
    <property type="match status" value="1"/>
</dbReference>
<dbReference type="GO" id="GO:0008531">
    <property type="term" value="F:riboflavin kinase activity"/>
    <property type="evidence" value="ECO:0007669"/>
    <property type="project" value="InterPro"/>
</dbReference>
<feature type="domain" description="Riboflavin kinase" evidence="5">
    <location>
        <begin position="36"/>
        <end position="128"/>
    </location>
</feature>
<evidence type="ECO:0000256" key="4">
    <source>
        <dbReference type="ARBA" id="ARBA00022741"/>
    </source>
</evidence>
<protein>
    <submittedName>
        <fullName evidence="6">Uncharacterized protein DUF120</fullName>
    </submittedName>
</protein>
<gene>
    <name evidence="6" type="ORF">BCL74_1836</name>
</gene>
<name>A0A420WG11_9PROT</name>
<sequence>MGPAHRGRVAAGRGFASDRMALEPVHQGLQALAGGIGMVPGTLNLLLDLPFVGFLPFYVAEADLGVTVWTDHAPARKGLSIGRALIAGRYRGLILRGDEPDYPANQVEIACEVRLREHLGLADGDRLDFRLVDSFR</sequence>
<accession>A0A420WG11</accession>
<evidence type="ECO:0000313" key="7">
    <source>
        <dbReference type="Proteomes" id="UP000277424"/>
    </source>
</evidence>
<keyword evidence="1" id="KW-0285">Flavoprotein</keyword>
<dbReference type="RefSeq" id="WP_121219367.1">
    <property type="nucleotide sequence ID" value="NZ_RBIG01000002.1"/>
</dbReference>
<reference evidence="6 7" key="1">
    <citation type="submission" date="2018-10" db="EMBL/GenBank/DDBJ databases">
        <title>Comparative analysis of microorganisms from saline springs in Andes Mountain Range, Colombia.</title>
        <authorList>
            <person name="Rubin E."/>
        </authorList>
    </citation>
    <scope>NUCLEOTIDE SEQUENCE [LARGE SCALE GENOMIC DNA]</scope>
    <source>
        <strain evidence="6 7">USBA 36</strain>
    </source>
</reference>
<dbReference type="EMBL" id="RBIG01000002">
    <property type="protein sequence ID" value="RKQ69902.1"/>
    <property type="molecule type" value="Genomic_DNA"/>
</dbReference>
<evidence type="ECO:0000256" key="2">
    <source>
        <dbReference type="ARBA" id="ARBA00022643"/>
    </source>
</evidence>
<keyword evidence="4" id="KW-0547">Nucleotide-binding</keyword>
<dbReference type="SUPFAM" id="SSF82114">
    <property type="entry name" value="Riboflavin kinase-like"/>
    <property type="match status" value="1"/>
</dbReference>
<comment type="caution">
    <text evidence="6">The sequence shown here is derived from an EMBL/GenBank/DDBJ whole genome shotgun (WGS) entry which is preliminary data.</text>
</comment>
<dbReference type="Proteomes" id="UP000277424">
    <property type="component" value="Unassembled WGS sequence"/>
</dbReference>
<dbReference type="Gene3D" id="2.40.30.30">
    <property type="entry name" value="Riboflavin kinase-like"/>
    <property type="match status" value="1"/>
</dbReference>
<dbReference type="OrthoDB" id="9181556at2"/>
<proteinExistence type="predicted"/>
<dbReference type="GO" id="GO:0009231">
    <property type="term" value="P:riboflavin biosynthetic process"/>
    <property type="evidence" value="ECO:0007669"/>
    <property type="project" value="InterPro"/>
</dbReference>